<dbReference type="Proteomes" id="UP001501183">
    <property type="component" value="Unassembled WGS sequence"/>
</dbReference>
<organism evidence="3 4">
    <name type="scientific">Rhodococcus olei</name>
    <dbReference type="NCBI Taxonomy" id="2161675"/>
    <lineage>
        <taxon>Bacteria</taxon>
        <taxon>Bacillati</taxon>
        <taxon>Actinomycetota</taxon>
        <taxon>Actinomycetes</taxon>
        <taxon>Mycobacteriales</taxon>
        <taxon>Nocardiaceae</taxon>
        <taxon>Rhodococcus</taxon>
    </lineage>
</organism>
<evidence type="ECO:0000259" key="2">
    <source>
        <dbReference type="SMART" id="SM00894"/>
    </source>
</evidence>
<feature type="region of interest" description="Disordered" evidence="1">
    <location>
        <begin position="352"/>
        <end position="378"/>
    </location>
</feature>
<dbReference type="Pfam" id="PF05901">
    <property type="entry name" value="Excalibur"/>
    <property type="match status" value="1"/>
</dbReference>
<dbReference type="Pfam" id="PF07510">
    <property type="entry name" value="GmrSD_C"/>
    <property type="match status" value="1"/>
</dbReference>
<reference evidence="4" key="1">
    <citation type="journal article" date="2019" name="Int. J. Syst. Evol. Microbiol.">
        <title>The Global Catalogue of Microorganisms (GCM) 10K type strain sequencing project: providing services to taxonomists for standard genome sequencing and annotation.</title>
        <authorList>
            <consortium name="The Broad Institute Genomics Platform"/>
            <consortium name="The Broad Institute Genome Sequencing Center for Infectious Disease"/>
            <person name="Wu L."/>
            <person name="Ma J."/>
        </authorList>
    </citation>
    <scope>NUCLEOTIDE SEQUENCE [LARGE SCALE GENOMIC DNA]</scope>
    <source>
        <strain evidence="4">JCM 32206</strain>
    </source>
</reference>
<protein>
    <recommendedName>
        <fullName evidence="2">Excalibur calcium-binding domain-containing protein</fullName>
    </recommendedName>
</protein>
<feature type="domain" description="Excalibur calcium-binding" evidence="2">
    <location>
        <begin position="338"/>
        <end position="374"/>
    </location>
</feature>
<name>A0ABP8P7A7_9NOCA</name>
<dbReference type="SMART" id="SM00894">
    <property type="entry name" value="Excalibur"/>
    <property type="match status" value="1"/>
</dbReference>
<feature type="region of interest" description="Disordered" evidence="1">
    <location>
        <begin position="44"/>
        <end position="64"/>
    </location>
</feature>
<sequence length="378" mass="39081">MFGYGEELLEAEGLRVEVERRGGIDDMDSAHLDSHGVEANDLGTTPQGSHATGQGTVWCTPRPQERPIDTATPRLAYRAARVAVLLSAATWTVSCSAAVDSAAPSPAVDTATSVEAVGPPAGVASVPDTDALALLATLPVKGRAPRTGYSRDLFGQAWTDDVRVAGGHNGCDTRNDVLRRDLTDATTKAGTAGCKVVSGTLFDEYTGETGSFESGPDTSPLAQVDHLVSLSNAWQTGAQQLDEATRTDLANDPRNLQAVGGAVNQQKGDGDAATWLPPRRAYRCTYVARQVEVKAAYRLWVTPAERDAIARVLSGCGGADPAPAPATPAAPADPGAVRYPTCAAARAAGAAPLHAGSPGYRPDLDGDGDGVACETAPR</sequence>
<evidence type="ECO:0000256" key="1">
    <source>
        <dbReference type="SAM" id="MobiDB-lite"/>
    </source>
</evidence>
<accession>A0ABP8P7A7</accession>
<keyword evidence="4" id="KW-1185">Reference proteome</keyword>
<dbReference type="PANTHER" id="PTHR24094">
    <property type="entry name" value="SECRETED PROTEIN"/>
    <property type="match status" value="1"/>
</dbReference>
<proteinExistence type="predicted"/>
<evidence type="ECO:0000313" key="3">
    <source>
        <dbReference type="EMBL" id="GAA4481562.1"/>
    </source>
</evidence>
<evidence type="ECO:0000313" key="4">
    <source>
        <dbReference type="Proteomes" id="UP001501183"/>
    </source>
</evidence>
<dbReference type="InterPro" id="IPR011089">
    <property type="entry name" value="GmrSD_C"/>
</dbReference>
<dbReference type="InterPro" id="IPR008613">
    <property type="entry name" value="Excalibur_Ca-bd_domain"/>
</dbReference>
<gene>
    <name evidence="3" type="ORF">GCM10023094_29970</name>
</gene>
<comment type="caution">
    <text evidence="3">The sequence shown here is derived from an EMBL/GenBank/DDBJ whole genome shotgun (WGS) entry which is preliminary data.</text>
</comment>
<feature type="compositionally biased region" description="Polar residues" evidence="1">
    <location>
        <begin position="44"/>
        <end position="57"/>
    </location>
</feature>
<dbReference type="PANTHER" id="PTHR24094:SF15">
    <property type="entry name" value="AMP-DEPENDENT SYNTHETASE_LIGASE DOMAIN-CONTAINING PROTEIN-RELATED"/>
    <property type="match status" value="1"/>
</dbReference>
<dbReference type="EMBL" id="BAABFB010000048">
    <property type="protein sequence ID" value="GAA4481562.1"/>
    <property type="molecule type" value="Genomic_DNA"/>
</dbReference>